<reference evidence="3" key="1">
    <citation type="journal article" date="2020" name="Genome Biol.">
        <title>Gamete binning: chromosome-level and haplotype-resolved genome assembly enabled by high-throughput single-cell sequencing of gamete genomes.</title>
        <authorList>
            <person name="Campoy J.A."/>
            <person name="Sun H."/>
            <person name="Goel M."/>
            <person name="Jiao W.-B."/>
            <person name="Folz-Donahue K."/>
            <person name="Wang N."/>
            <person name="Rubio M."/>
            <person name="Liu C."/>
            <person name="Kukat C."/>
            <person name="Ruiz D."/>
            <person name="Huettel B."/>
            <person name="Schneeberger K."/>
        </authorList>
    </citation>
    <scope>NUCLEOTIDE SEQUENCE [LARGE SCALE GENOMIC DNA]</scope>
    <source>
        <strain evidence="3">cv. Rojo Pasion</strain>
    </source>
</reference>
<accession>A0A6J5XRX9</accession>
<dbReference type="PANTHER" id="PTHR33116">
    <property type="entry name" value="REVERSE TRANSCRIPTASE ZINC-BINDING DOMAIN-CONTAINING PROTEIN-RELATED-RELATED"/>
    <property type="match status" value="1"/>
</dbReference>
<dbReference type="Pfam" id="PF00078">
    <property type="entry name" value="RVT_1"/>
    <property type="match status" value="1"/>
</dbReference>
<dbReference type="Proteomes" id="UP000507245">
    <property type="component" value="Unassembled WGS sequence"/>
</dbReference>
<evidence type="ECO:0000313" key="3">
    <source>
        <dbReference type="Proteomes" id="UP000507245"/>
    </source>
</evidence>
<proteinExistence type="predicted"/>
<dbReference type="InterPro" id="IPR000477">
    <property type="entry name" value="RT_dom"/>
</dbReference>
<dbReference type="EMBL" id="CAEKKB010000007">
    <property type="protein sequence ID" value="CAB4316500.1"/>
    <property type="molecule type" value="Genomic_DNA"/>
</dbReference>
<protein>
    <recommendedName>
        <fullName evidence="1">Reverse transcriptase domain-containing protein</fullName>
    </recommendedName>
</protein>
<feature type="domain" description="Reverse transcriptase" evidence="1">
    <location>
        <begin position="4"/>
        <end position="82"/>
    </location>
</feature>
<name>A0A6J5XRX9_PRUAR</name>
<evidence type="ECO:0000313" key="2">
    <source>
        <dbReference type="EMBL" id="CAB4316500.1"/>
    </source>
</evidence>
<gene>
    <name evidence="2" type="ORF">ORAREDHAP_LOCUS42199</name>
</gene>
<organism evidence="2 3">
    <name type="scientific">Prunus armeniaca</name>
    <name type="common">Apricot</name>
    <name type="synonym">Armeniaca vulgaris</name>
    <dbReference type="NCBI Taxonomy" id="36596"/>
    <lineage>
        <taxon>Eukaryota</taxon>
        <taxon>Viridiplantae</taxon>
        <taxon>Streptophyta</taxon>
        <taxon>Embryophyta</taxon>
        <taxon>Tracheophyta</taxon>
        <taxon>Spermatophyta</taxon>
        <taxon>Magnoliopsida</taxon>
        <taxon>eudicotyledons</taxon>
        <taxon>Gunneridae</taxon>
        <taxon>Pentapetalae</taxon>
        <taxon>rosids</taxon>
        <taxon>fabids</taxon>
        <taxon>Rosales</taxon>
        <taxon>Rosaceae</taxon>
        <taxon>Amygdaloideae</taxon>
        <taxon>Amygdaleae</taxon>
        <taxon>Prunus</taxon>
    </lineage>
</organism>
<dbReference type="OrthoDB" id="1748983at2759"/>
<keyword evidence="3" id="KW-1185">Reference proteome</keyword>
<evidence type="ECO:0000259" key="1">
    <source>
        <dbReference type="Pfam" id="PF00078"/>
    </source>
</evidence>
<dbReference type="PANTHER" id="PTHR33116:SF86">
    <property type="entry name" value="REVERSE TRANSCRIPTASE DOMAIN-CONTAINING PROTEIN"/>
    <property type="match status" value="1"/>
</dbReference>
<dbReference type="AlphaFoldDB" id="A0A6J5XRX9"/>
<sequence length="102" mass="11948">MGRRNVILKLDMAKVYDRVEWIFLEHMMRTMEFPNHFIQLIMGYITSISYSLLLQGRPFGHIVPSRGLRQGDPLSSYLFLIVEKDDSLLVCDVESLKIMELK</sequence>